<feature type="active site" description="Proton acceptor" evidence="5">
    <location>
        <position position="54"/>
    </location>
</feature>
<dbReference type="GO" id="GO:0005829">
    <property type="term" value="C:cytosol"/>
    <property type="evidence" value="ECO:0007669"/>
    <property type="project" value="TreeGrafter"/>
</dbReference>
<dbReference type="Pfam" id="PF00908">
    <property type="entry name" value="dTDP_sugar_isom"/>
    <property type="match status" value="1"/>
</dbReference>
<sequence length="188" mass="21061">MTLIVIHPKRFIDRRGWFVESWNKLRFEEQGVTTEFVQDNHSYSTNAGTIRGLHFQRPPHAQAKLVRCLKGRIFDVAVDLRPGSPTFGEWAGIELSADLGNQLFIPPGYAHGFLTLEAECEIAYKVDAYYSPEADAGIAWDDPVLAINWPLNGLVPVLSDKDATLPNFSEVETNFEYNGCPLLPLKGL</sequence>
<proteinExistence type="inferred from homology"/>
<dbReference type="InterPro" id="IPR011051">
    <property type="entry name" value="RmlC_Cupin_sf"/>
</dbReference>
<dbReference type="GO" id="GO:0008830">
    <property type="term" value="F:dTDP-4-dehydrorhamnose 3,5-epimerase activity"/>
    <property type="evidence" value="ECO:0007669"/>
    <property type="project" value="UniProtKB-UniRule"/>
</dbReference>
<evidence type="ECO:0000256" key="4">
    <source>
        <dbReference type="ARBA" id="ARBA00019595"/>
    </source>
</evidence>
<dbReference type="OrthoDB" id="9800680at2"/>
<protein>
    <recommendedName>
        <fullName evidence="4 7">dTDP-4-dehydrorhamnose 3,5-epimerase</fullName>
        <ecNumber evidence="3 7">5.1.3.13</ecNumber>
    </recommendedName>
    <alternativeName>
        <fullName evidence="7">Thymidine diphospho-4-keto-rhamnose 3,5-epimerase</fullName>
    </alternativeName>
</protein>
<evidence type="ECO:0000256" key="6">
    <source>
        <dbReference type="PIRSR" id="PIRSR600888-3"/>
    </source>
</evidence>
<dbReference type="GO" id="GO:0019305">
    <property type="term" value="P:dTDP-rhamnose biosynthetic process"/>
    <property type="evidence" value="ECO:0007669"/>
    <property type="project" value="UniProtKB-UniRule"/>
</dbReference>
<dbReference type="InterPro" id="IPR014710">
    <property type="entry name" value="RmlC-like_jellyroll"/>
</dbReference>
<dbReference type="Proteomes" id="UP000263833">
    <property type="component" value="Unassembled WGS sequence"/>
</dbReference>
<keyword evidence="9" id="KW-1185">Reference proteome</keyword>
<accession>A0A371B1P3</accession>
<dbReference type="PANTHER" id="PTHR21047">
    <property type="entry name" value="DTDP-6-DEOXY-D-GLUCOSE-3,5 EPIMERASE"/>
    <property type="match status" value="1"/>
</dbReference>
<dbReference type="EMBL" id="QRGP01000003">
    <property type="protein sequence ID" value="RDV01478.1"/>
    <property type="molecule type" value="Genomic_DNA"/>
</dbReference>
<dbReference type="Gene3D" id="2.60.120.10">
    <property type="entry name" value="Jelly Rolls"/>
    <property type="match status" value="1"/>
</dbReference>
<dbReference type="NCBIfam" id="TIGR01221">
    <property type="entry name" value="rmlC"/>
    <property type="match status" value="1"/>
</dbReference>
<dbReference type="UniPathway" id="UPA00124"/>
<dbReference type="SUPFAM" id="SSF51182">
    <property type="entry name" value="RmlC-like cupins"/>
    <property type="match status" value="1"/>
</dbReference>
<dbReference type="AlphaFoldDB" id="A0A371B1P3"/>
<name>A0A371B1P3_9SPHN</name>
<evidence type="ECO:0000256" key="5">
    <source>
        <dbReference type="PIRSR" id="PIRSR600888-1"/>
    </source>
</evidence>
<keyword evidence="7 8" id="KW-0413">Isomerase</keyword>
<comment type="subunit">
    <text evidence="7">Homodimer.</text>
</comment>
<dbReference type="PANTHER" id="PTHR21047:SF2">
    <property type="entry name" value="THYMIDINE DIPHOSPHO-4-KETO-RHAMNOSE 3,5-EPIMERASE"/>
    <property type="match status" value="1"/>
</dbReference>
<feature type="site" description="Participates in a stacking interaction with the thymidine ring of dTDP-4-oxo-6-deoxyglucose" evidence="6">
    <location>
        <position position="130"/>
    </location>
</feature>
<comment type="similarity">
    <text evidence="7">Belongs to the dTDP-4-dehydrorhamnose 3,5-epimerase family.</text>
</comment>
<reference evidence="9" key="1">
    <citation type="submission" date="2018-08" db="EMBL/GenBank/DDBJ databases">
        <authorList>
            <person name="Kim S.-J."/>
            <person name="Jung G.-Y."/>
        </authorList>
    </citation>
    <scope>NUCLEOTIDE SEQUENCE [LARGE SCALE GENOMIC DNA]</scope>
    <source>
        <strain evidence="9">GY_G</strain>
    </source>
</reference>
<comment type="catalytic activity">
    <reaction evidence="1 7">
        <text>dTDP-4-dehydro-6-deoxy-alpha-D-glucose = dTDP-4-dehydro-beta-L-rhamnose</text>
        <dbReference type="Rhea" id="RHEA:16969"/>
        <dbReference type="ChEBI" id="CHEBI:57649"/>
        <dbReference type="ChEBI" id="CHEBI:62830"/>
        <dbReference type="EC" id="5.1.3.13"/>
    </reaction>
</comment>
<feature type="active site" description="Proton donor" evidence="5">
    <location>
        <position position="124"/>
    </location>
</feature>
<dbReference type="EC" id="5.1.3.13" evidence="3 7"/>
<evidence type="ECO:0000256" key="2">
    <source>
        <dbReference type="ARBA" id="ARBA00001997"/>
    </source>
</evidence>
<organism evidence="8 9">
    <name type="scientific">Sphingorhabdus pulchriflava</name>
    <dbReference type="NCBI Taxonomy" id="2292257"/>
    <lineage>
        <taxon>Bacteria</taxon>
        <taxon>Pseudomonadati</taxon>
        <taxon>Pseudomonadota</taxon>
        <taxon>Alphaproteobacteria</taxon>
        <taxon>Sphingomonadales</taxon>
        <taxon>Sphingomonadaceae</taxon>
        <taxon>Sphingorhabdus</taxon>
    </lineage>
</organism>
<evidence type="ECO:0000256" key="1">
    <source>
        <dbReference type="ARBA" id="ARBA00001298"/>
    </source>
</evidence>
<dbReference type="InterPro" id="IPR000888">
    <property type="entry name" value="RmlC-like"/>
</dbReference>
<evidence type="ECO:0000256" key="7">
    <source>
        <dbReference type="RuleBase" id="RU364069"/>
    </source>
</evidence>
<evidence type="ECO:0000313" key="9">
    <source>
        <dbReference type="Proteomes" id="UP000263833"/>
    </source>
</evidence>
<dbReference type="GO" id="GO:0000271">
    <property type="term" value="P:polysaccharide biosynthetic process"/>
    <property type="evidence" value="ECO:0007669"/>
    <property type="project" value="TreeGrafter"/>
</dbReference>
<dbReference type="CDD" id="cd00438">
    <property type="entry name" value="cupin_RmlC"/>
    <property type="match status" value="1"/>
</dbReference>
<dbReference type="RefSeq" id="WP_115550256.1">
    <property type="nucleotide sequence ID" value="NZ_QRGP01000003.1"/>
</dbReference>
<comment type="caution">
    <text evidence="8">The sequence shown here is derived from an EMBL/GenBank/DDBJ whole genome shotgun (WGS) entry which is preliminary data.</text>
</comment>
<evidence type="ECO:0000256" key="3">
    <source>
        <dbReference type="ARBA" id="ARBA00012098"/>
    </source>
</evidence>
<comment type="pathway">
    <text evidence="7">Carbohydrate biosynthesis; dTDP-L-rhamnose biosynthesis.</text>
</comment>
<gene>
    <name evidence="8" type="primary">rfbC</name>
    <name evidence="8" type="ORF">DXH95_14380</name>
</gene>
<comment type="function">
    <text evidence="2 7">Catalyzes the epimerization of the C3' and C5'positions of dTDP-6-deoxy-D-xylo-4-hexulose, forming dTDP-6-deoxy-L-lyxo-4-hexulose.</text>
</comment>
<evidence type="ECO:0000313" key="8">
    <source>
        <dbReference type="EMBL" id="RDV01478.1"/>
    </source>
</evidence>